<name>A0A0L8G407_OCTBM</name>
<keyword evidence="8" id="KW-0472">Membrane</keyword>
<evidence type="ECO:0000256" key="9">
    <source>
        <dbReference type="SAM" id="MobiDB-lite"/>
    </source>
</evidence>
<dbReference type="GO" id="GO:0005741">
    <property type="term" value="C:mitochondrial outer membrane"/>
    <property type="evidence" value="ECO:0007669"/>
    <property type="project" value="TreeGrafter"/>
</dbReference>
<dbReference type="PANTHER" id="PTHR15186:SF5">
    <property type="entry name" value="BNIP3, ISOFORM A"/>
    <property type="match status" value="1"/>
</dbReference>
<keyword evidence="7" id="KW-0496">Mitochondrion</keyword>
<evidence type="ECO:0000256" key="6">
    <source>
        <dbReference type="ARBA" id="ARBA00022989"/>
    </source>
</evidence>
<evidence type="ECO:0000313" key="10">
    <source>
        <dbReference type="EMBL" id="KOF71310.1"/>
    </source>
</evidence>
<evidence type="ECO:0000256" key="3">
    <source>
        <dbReference type="ARBA" id="ARBA00007710"/>
    </source>
</evidence>
<sequence length="283" mass="31492">MPLQIPTTLQCGFDAFYVAPTLAGSSSNLQDKEPFRGKKALEDDERPKARNFWGRGQSIRSTPHPNQVFSPPLIKQPHATHISHQSQGDVSGVEGEVLVSKVDPCGIRGRRVMANAVLCRRCEKWIQRRCTKMKKATPRLASSWVELCHQSLPADTDTFSESIHNGNMEKLLMEAQQESCSSSQANSAVSSNRGSPKISNSPKEWATHEMSQGESVGTDWIWDWSSRPEIQPVGDLSGYFKHPRRHRLSVRNTKVLRNGVFCMENLPTLLISHACSFVLGAAV</sequence>
<comment type="subcellular location">
    <subcellularLocation>
        <location evidence="1">Membrane</location>
        <topology evidence="1">Single-pass membrane protein</topology>
    </subcellularLocation>
    <subcellularLocation>
        <location evidence="2">Mitochondrion membrane</location>
    </subcellularLocation>
</comment>
<dbReference type="GO" id="GO:0042802">
    <property type="term" value="F:identical protein binding"/>
    <property type="evidence" value="ECO:0007669"/>
    <property type="project" value="UniProtKB-ARBA"/>
</dbReference>
<reference evidence="10" key="1">
    <citation type="submission" date="2015-07" db="EMBL/GenBank/DDBJ databases">
        <title>MeaNS - Measles Nucleotide Surveillance Program.</title>
        <authorList>
            <person name="Tran T."/>
            <person name="Druce J."/>
        </authorList>
    </citation>
    <scope>NUCLEOTIDE SEQUENCE</scope>
    <source>
        <strain evidence="10">UCB-OBI-ISO-001</strain>
        <tissue evidence="10">Gonad</tissue>
    </source>
</reference>
<protein>
    <submittedName>
        <fullName evidence="10">Uncharacterized protein</fullName>
    </submittedName>
</protein>
<dbReference type="OrthoDB" id="5857140at2759"/>
<feature type="compositionally biased region" description="Basic and acidic residues" evidence="9">
    <location>
        <begin position="30"/>
        <end position="46"/>
    </location>
</feature>
<dbReference type="GO" id="GO:0043065">
    <property type="term" value="P:positive regulation of apoptotic process"/>
    <property type="evidence" value="ECO:0007669"/>
    <property type="project" value="InterPro"/>
</dbReference>
<evidence type="ECO:0000256" key="7">
    <source>
        <dbReference type="ARBA" id="ARBA00023128"/>
    </source>
</evidence>
<dbReference type="Pfam" id="PF06553">
    <property type="entry name" value="BNIP3"/>
    <property type="match status" value="1"/>
</dbReference>
<gene>
    <name evidence="10" type="ORF">OCBIM_22001240mg</name>
</gene>
<feature type="compositionally biased region" description="Low complexity" evidence="9">
    <location>
        <begin position="182"/>
        <end position="191"/>
    </location>
</feature>
<dbReference type="GO" id="GO:0097345">
    <property type="term" value="P:mitochondrial outer membrane permeabilization"/>
    <property type="evidence" value="ECO:0007669"/>
    <property type="project" value="TreeGrafter"/>
</dbReference>
<dbReference type="InterPro" id="IPR010548">
    <property type="entry name" value="BNIP3"/>
</dbReference>
<accession>A0A0L8G407</accession>
<organism evidence="10">
    <name type="scientific">Octopus bimaculoides</name>
    <name type="common">California two-spotted octopus</name>
    <dbReference type="NCBI Taxonomy" id="37653"/>
    <lineage>
        <taxon>Eukaryota</taxon>
        <taxon>Metazoa</taxon>
        <taxon>Spiralia</taxon>
        <taxon>Lophotrochozoa</taxon>
        <taxon>Mollusca</taxon>
        <taxon>Cephalopoda</taxon>
        <taxon>Coleoidea</taxon>
        <taxon>Octopodiformes</taxon>
        <taxon>Octopoda</taxon>
        <taxon>Incirrata</taxon>
        <taxon>Octopodidae</taxon>
        <taxon>Octopus</taxon>
    </lineage>
</organism>
<feature type="region of interest" description="Disordered" evidence="9">
    <location>
        <begin position="27"/>
        <end position="46"/>
    </location>
</feature>
<evidence type="ECO:0000256" key="2">
    <source>
        <dbReference type="ARBA" id="ARBA00004325"/>
    </source>
</evidence>
<dbReference type="GO" id="GO:0005634">
    <property type="term" value="C:nucleus"/>
    <property type="evidence" value="ECO:0007669"/>
    <property type="project" value="TreeGrafter"/>
</dbReference>
<feature type="region of interest" description="Disordered" evidence="9">
    <location>
        <begin position="182"/>
        <end position="210"/>
    </location>
</feature>
<evidence type="ECO:0000256" key="5">
    <source>
        <dbReference type="ARBA" id="ARBA00022703"/>
    </source>
</evidence>
<dbReference type="AlphaFoldDB" id="A0A0L8G407"/>
<evidence type="ECO:0000256" key="8">
    <source>
        <dbReference type="ARBA" id="ARBA00023136"/>
    </source>
</evidence>
<proteinExistence type="inferred from homology"/>
<keyword evidence="5" id="KW-0053">Apoptosis</keyword>
<dbReference type="EMBL" id="KQ424231">
    <property type="protein sequence ID" value="KOF71310.1"/>
    <property type="molecule type" value="Genomic_DNA"/>
</dbReference>
<dbReference type="STRING" id="37653.A0A0L8G407"/>
<evidence type="ECO:0000256" key="1">
    <source>
        <dbReference type="ARBA" id="ARBA00004167"/>
    </source>
</evidence>
<dbReference type="PANTHER" id="PTHR15186">
    <property type="entry name" value="RE48077P"/>
    <property type="match status" value="1"/>
</dbReference>
<keyword evidence="6" id="KW-1133">Transmembrane helix</keyword>
<evidence type="ECO:0000256" key="4">
    <source>
        <dbReference type="ARBA" id="ARBA00022692"/>
    </source>
</evidence>
<feature type="compositionally biased region" description="Polar residues" evidence="9">
    <location>
        <begin position="192"/>
        <end position="202"/>
    </location>
</feature>
<keyword evidence="4" id="KW-0812">Transmembrane</keyword>
<comment type="similarity">
    <text evidence="3">Belongs to the NIP3 family.</text>
</comment>